<sequence>MFINPLTSGTVGLGLFLSGVLFPLHLTEVQDGGGALVQAVLLILREAENVEGFLKHTSCSPFMPIGLPSF</sequence>
<dbReference type="EMBL" id="JAIWYP010000010">
    <property type="protein sequence ID" value="KAH3748174.1"/>
    <property type="molecule type" value="Genomic_DNA"/>
</dbReference>
<gene>
    <name evidence="1" type="ORF">DPMN_182612</name>
    <name evidence="2" type="ORF">DPMN_182664</name>
</gene>
<organism evidence="2 3">
    <name type="scientific">Dreissena polymorpha</name>
    <name type="common">Zebra mussel</name>
    <name type="synonym">Mytilus polymorpha</name>
    <dbReference type="NCBI Taxonomy" id="45954"/>
    <lineage>
        <taxon>Eukaryota</taxon>
        <taxon>Metazoa</taxon>
        <taxon>Spiralia</taxon>
        <taxon>Lophotrochozoa</taxon>
        <taxon>Mollusca</taxon>
        <taxon>Bivalvia</taxon>
        <taxon>Autobranchia</taxon>
        <taxon>Heteroconchia</taxon>
        <taxon>Euheterodonta</taxon>
        <taxon>Imparidentia</taxon>
        <taxon>Neoheterodontei</taxon>
        <taxon>Myida</taxon>
        <taxon>Dreissenoidea</taxon>
        <taxon>Dreissenidae</taxon>
        <taxon>Dreissena</taxon>
    </lineage>
</organism>
<dbReference type="EMBL" id="JAIWYP010000010">
    <property type="protein sequence ID" value="KAH3748226.1"/>
    <property type="molecule type" value="Genomic_DNA"/>
</dbReference>
<name>A0A9D4I2U7_DREPO</name>
<proteinExistence type="predicted"/>
<keyword evidence="3" id="KW-1185">Reference proteome</keyword>
<evidence type="ECO:0000313" key="2">
    <source>
        <dbReference type="EMBL" id="KAH3748226.1"/>
    </source>
</evidence>
<comment type="caution">
    <text evidence="2">The sequence shown here is derived from an EMBL/GenBank/DDBJ whole genome shotgun (WGS) entry which is preliminary data.</text>
</comment>
<dbReference type="AlphaFoldDB" id="A0A9D4I2U7"/>
<reference evidence="2" key="2">
    <citation type="submission" date="2020-11" db="EMBL/GenBank/DDBJ databases">
        <authorList>
            <person name="McCartney M.A."/>
            <person name="Auch B."/>
            <person name="Kono T."/>
            <person name="Mallez S."/>
            <person name="Becker A."/>
            <person name="Gohl D.M."/>
            <person name="Silverstein K.A.T."/>
            <person name="Koren S."/>
            <person name="Bechman K.B."/>
            <person name="Herman A."/>
            <person name="Abrahante J.E."/>
            <person name="Garbe J."/>
        </authorList>
    </citation>
    <scope>NUCLEOTIDE SEQUENCE</scope>
    <source>
        <strain evidence="2">Duluth1</strain>
        <tissue evidence="2">Whole animal</tissue>
    </source>
</reference>
<evidence type="ECO:0000313" key="1">
    <source>
        <dbReference type="EMBL" id="KAH3748174.1"/>
    </source>
</evidence>
<evidence type="ECO:0000313" key="3">
    <source>
        <dbReference type="Proteomes" id="UP000828390"/>
    </source>
</evidence>
<accession>A0A9D4I2U7</accession>
<dbReference type="Proteomes" id="UP000828390">
    <property type="component" value="Unassembled WGS sequence"/>
</dbReference>
<reference evidence="2" key="1">
    <citation type="journal article" date="2019" name="bioRxiv">
        <title>The Genome of the Zebra Mussel, Dreissena polymorpha: A Resource for Invasive Species Research.</title>
        <authorList>
            <person name="McCartney M.A."/>
            <person name="Auch B."/>
            <person name="Kono T."/>
            <person name="Mallez S."/>
            <person name="Zhang Y."/>
            <person name="Obille A."/>
            <person name="Becker A."/>
            <person name="Abrahante J.E."/>
            <person name="Garbe J."/>
            <person name="Badalamenti J.P."/>
            <person name="Herman A."/>
            <person name="Mangelson H."/>
            <person name="Liachko I."/>
            <person name="Sullivan S."/>
            <person name="Sone E.D."/>
            <person name="Koren S."/>
            <person name="Silverstein K.A.T."/>
            <person name="Beckman K.B."/>
            <person name="Gohl D.M."/>
        </authorList>
    </citation>
    <scope>NUCLEOTIDE SEQUENCE</scope>
    <source>
        <strain evidence="2">Duluth1</strain>
        <tissue evidence="2">Whole animal</tissue>
    </source>
</reference>
<protein>
    <submittedName>
        <fullName evidence="2">Uncharacterized protein</fullName>
    </submittedName>
</protein>